<keyword evidence="3" id="KW-1185">Reference proteome</keyword>
<dbReference type="HOGENOM" id="CLU_126727_3_0_1"/>
<organism>
    <name type="scientific">Pediculus humanus subsp. corporis</name>
    <name type="common">Body louse</name>
    <dbReference type="NCBI Taxonomy" id="121224"/>
    <lineage>
        <taxon>Eukaryota</taxon>
        <taxon>Metazoa</taxon>
        <taxon>Ecdysozoa</taxon>
        <taxon>Arthropoda</taxon>
        <taxon>Hexapoda</taxon>
        <taxon>Insecta</taxon>
        <taxon>Pterygota</taxon>
        <taxon>Neoptera</taxon>
        <taxon>Paraneoptera</taxon>
        <taxon>Psocodea</taxon>
        <taxon>Troctomorpha</taxon>
        <taxon>Phthiraptera</taxon>
        <taxon>Anoplura</taxon>
        <taxon>Pediculidae</taxon>
        <taxon>Pediculus</taxon>
    </lineage>
</organism>
<protein>
    <submittedName>
        <fullName evidence="1 2">Uncharacterized protein</fullName>
    </submittedName>
</protein>
<reference evidence="1" key="1">
    <citation type="submission" date="2007-04" db="EMBL/GenBank/DDBJ databases">
        <title>Annotation of Pediculus humanus corporis strain USDA.</title>
        <authorList>
            <person name="Kirkness E."/>
            <person name="Hannick L."/>
            <person name="Hass B."/>
            <person name="Bruggner R."/>
            <person name="Lawson D."/>
            <person name="Bidwell S."/>
            <person name="Joardar V."/>
            <person name="Caler E."/>
            <person name="Walenz B."/>
            <person name="Inman J."/>
            <person name="Schobel S."/>
            <person name="Galinsky K."/>
            <person name="Amedeo P."/>
            <person name="Strausberg R."/>
        </authorList>
    </citation>
    <scope>NUCLEOTIDE SEQUENCE</scope>
    <source>
        <strain evidence="1">USDA</strain>
    </source>
</reference>
<dbReference type="CTD" id="8237877"/>
<sequence>MEISDSQLEMALKDKRYLQRQLKCTLALAPLVVRGSCPQCTPTEMRQIQKVLLHMQRNFPKEWAKIVRTYQ</sequence>
<name>E0VIA5_PEDHC</name>
<dbReference type="VEuPathDB" id="VectorBase:PHUM222150"/>
<dbReference type="InParanoid" id="E0VIA5"/>
<dbReference type="EMBL" id="AAZO01002577">
    <property type="status" value="NOT_ANNOTATED_CDS"/>
    <property type="molecule type" value="Genomic_DNA"/>
</dbReference>
<dbReference type="OMA" id="WEWAKIV"/>
<gene>
    <name evidence="2" type="primary">8237877</name>
    <name evidence="1" type="ORF">Phum_PHUM222150</name>
</gene>
<proteinExistence type="predicted"/>
<dbReference type="Proteomes" id="UP000009046">
    <property type="component" value="Unassembled WGS sequence"/>
</dbReference>
<evidence type="ECO:0000313" key="1">
    <source>
        <dbReference type="EMBL" id="EEB13111.1"/>
    </source>
</evidence>
<dbReference type="eggNOG" id="ENOG502S4S0">
    <property type="taxonomic scope" value="Eukaryota"/>
</dbReference>
<dbReference type="EMBL" id="DS235184">
    <property type="protein sequence ID" value="EEB13111.1"/>
    <property type="molecule type" value="Genomic_DNA"/>
</dbReference>
<accession>E0VIA5</accession>
<reference evidence="2" key="3">
    <citation type="submission" date="2021-02" db="UniProtKB">
        <authorList>
            <consortium name="EnsemblMetazoa"/>
        </authorList>
    </citation>
    <scope>IDENTIFICATION</scope>
    <source>
        <strain evidence="2">USDA</strain>
    </source>
</reference>
<evidence type="ECO:0000313" key="2">
    <source>
        <dbReference type="EnsemblMetazoa" id="PHUM222150-PA"/>
    </source>
</evidence>
<dbReference type="OrthoDB" id="6355718at2759"/>
<evidence type="ECO:0000313" key="3">
    <source>
        <dbReference type="Proteomes" id="UP000009046"/>
    </source>
</evidence>
<dbReference type="EnsemblMetazoa" id="PHUM222150-RA">
    <property type="protein sequence ID" value="PHUM222150-PA"/>
    <property type="gene ID" value="PHUM222150"/>
</dbReference>
<dbReference type="RefSeq" id="XP_002425849.1">
    <property type="nucleotide sequence ID" value="XM_002425804.1"/>
</dbReference>
<dbReference type="InterPro" id="IPR036682">
    <property type="entry name" value="OS_D_A10/PebIII_sf"/>
</dbReference>
<dbReference type="KEGG" id="phu:Phum_PHUM222150"/>
<reference evidence="1" key="2">
    <citation type="submission" date="2007-04" db="EMBL/GenBank/DDBJ databases">
        <title>The genome of the human body louse.</title>
        <authorList>
            <consortium name="The Human Body Louse Genome Consortium"/>
            <person name="Kirkness E."/>
            <person name="Walenz B."/>
            <person name="Hass B."/>
            <person name="Bruggner R."/>
            <person name="Strausberg R."/>
        </authorList>
    </citation>
    <scope>NUCLEOTIDE SEQUENCE</scope>
    <source>
        <strain evidence="1">USDA</strain>
    </source>
</reference>
<dbReference type="AlphaFoldDB" id="E0VIA5"/>
<dbReference type="GeneID" id="8237877"/>
<dbReference type="Gene3D" id="1.10.2080.10">
    <property type="entry name" value="Insect odorant-binding protein A10/Ejaculatory bulb-specific protein 3"/>
    <property type="match status" value="1"/>
</dbReference>
<dbReference type="SUPFAM" id="SSF100910">
    <property type="entry name" value="Chemosensory protein Csp2"/>
    <property type="match status" value="1"/>
</dbReference>